<dbReference type="Proteomes" id="UP000594263">
    <property type="component" value="Unplaced"/>
</dbReference>
<proteinExistence type="predicted"/>
<dbReference type="EnsemblPlants" id="Kaladp0037s0470.1.v1.1">
    <property type="protein sequence ID" value="Kaladp0037s0470.1.v1.1"/>
    <property type="gene ID" value="Kaladp0037s0470.v1.1"/>
</dbReference>
<reference evidence="1" key="1">
    <citation type="submission" date="2021-01" db="UniProtKB">
        <authorList>
            <consortium name="EnsemblPlants"/>
        </authorList>
    </citation>
    <scope>IDENTIFICATION</scope>
</reference>
<evidence type="ECO:0000313" key="2">
    <source>
        <dbReference type="Proteomes" id="UP000594263"/>
    </source>
</evidence>
<sequence>MMCAVASSSSTVPLTSSLVLSSDVFPTHSAKRASLSWTCSFPQLQISTNLVANPFNPVPQKGTVVCAAWTRRSRGEAAKKPNKKSWK</sequence>
<organism evidence="1 2">
    <name type="scientific">Kalanchoe fedtschenkoi</name>
    <name type="common">Lavender scallops</name>
    <name type="synonym">South American air plant</name>
    <dbReference type="NCBI Taxonomy" id="63787"/>
    <lineage>
        <taxon>Eukaryota</taxon>
        <taxon>Viridiplantae</taxon>
        <taxon>Streptophyta</taxon>
        <taxon>Embryophyta</taxon>
        <taxon>Tracheophyta</taxon>
        <taxon>Spermatophyta</taxon>
        <taxon>Magnoliopsida</taxon>
        <taxon>eudicotyledons</taxon>
        <taxon>Gunneridae</taxon>
        <taxon>Pentapetalae</taxon>
        <taxon>Saxifragales</taxon>
        <taxon>Crassulaceae</taxon>
        <taxon>Kalanchoe</taxon>
    </lineage>
</organism>
<name>A0A7N0TJ70_KALFE</name>
<dbReference type="Gramene" id="Kaladp0037s0470.1.v1.1">
    <property type="protein sequence ID" value="Kaladp0037s0470.1.v1.1"/>
    <property type="gene ID" value="Kaladp0037s0470.v1.1"/>
</dbReference>
<protein>
    <submittedName>
        <fullName evidence="1">Uncharacterized protein</fullName>
    </submittedName>
</protein>
<dbReference type="AlphaFoldDB" id="A0A7N0TJ70"/>
<evidence type="ECO:0000313" key="1">
    <source>
        <dbReference type="EnsemblPlants" id="Kaladp0037s0470.1.v1.1"/>
    </source>
</evidence>
<accession>A0A7N0TJ70</accession>
<keyword evidence="2" id="KW-1185">Reference proteome</keyword>